<protein>
    <submittedName>
        <fullName evidence="1">Uncharacterized protein</fullName>
    </submittedName>
</protein>
<accession>A0A0A6FCY5</accession>
<dbReference type="EMBL" id="JSFK01000032">
    <property type="protein sequence ID" value="KHA70651.1"/>
    <property type="molecule type" value="Genomic_DNA"/>
</dbReference>
<comment type="caution">
    <text evidence="1">The sequence shown here is derived from an EMBL/GenBank/DDBJ whole genome shotgun (WGS) entry which is preliminary data.</text>
</comment>
<sequence length="176" mass="20045">MDFIYEVVTRREFDDGFVSDQFVRWDGVSSSLEEIKQNILYVEKHKVVALRQRLVLDSGAEVDIPIFETLHILPDRTGVLVIFEKEPSRFGVSHAPWFFSFPNNAAIYNVDGSLRHQLCNPYGKNSYIGAIHSGAMPDHPDKLGVLIGTVGHEPEWLYLVDPNSPQLISTGKWIRY</sequence>
<gene>
    <name evidence="1" type="ORF">NZ35_24445</name>
</gene>
<dbReference type="PATRIC" id="fig|587753.9.peg.4091"/>
<evidence type="ECO:0000313" key="1">
    <source>
        <dbReference type="EMBL" id="KHA70651.1"/>
    </source>
</evidence>
<dbReference type="Proteomes" id="UP000030564">
    <property type="component" value="Unassembled WGS sequence"/>
</dbReference>
<proteinExistence type="predicted"/>
<reference evidence="1 2" key="1">
    <citation type="submission" date="2014-10" db="EMBL/GenBank/DDBJ databases">
        <title>Draft genome sequence of Pseudomonas chlororaphis EA105.</title>
        <authorList>
            <person name="McCully L.M."/>
            <person name="Bitzer A.S."/>
            <person name="Spence C."/>
            <person name="Bais H."/>
            <person name="Silby M.W."/>
        </authorList>
    </citation>
    <scope>NUCLEOTIDE SEQUENCE [LARGE SCALE GENOMIC DNA]</scope>
    <source>
        <strain evidence="1 2">EA105</strain>
    </source>
</reference>
<dbReference type="OrthoDB" id="6911804at2"/>
<organism evidence="1 2">
    <name type="scientific">Pseudomonas chlororaphis</name>
    <dbReference type="NCBI Taxonomy" id="587753"/>
    <lineage>
        <taxon>Bacteria</taxon>
        <taxon>Pseudomonadati</taxon>
        <taxon>Pseudomonadota</taxon>
        <taxon>Gammaproteobacteria</taxon>
        <taxon>Pseudomonadales</taxon>
        <taxon>Pseudomonadaceae</taxon>
        <taxon>Pseudomonas</taxon>
    </lineage>
</organism>
<dbReference type="AlphaFoldDB" id="A0A0A6FCY5"/>
<evidence type="ECO:0000313" key="2">
    <source>
        <dbReference type="Proteomes" id="UP000030564"/>
    </source>
</evidence>
<name>A0A0A6FCY5_9PSED</name>